<accession>A0ABV2ATM3</accession>
<dbReference type="EMBL" id="JBDODL010003573">
    <property type="protein sequence ID" value="MES1922748.1"/>
    <property type="molecule type" value="Genomic_DNA"/>
</dbReference>
<evidence type="ECO:0000313" key="3">
    <source>
        <dbReference type="EMBL" id="MES1922748.1"/>
    </source>
</evidence>
<dbReference type="Proteomes" id="UP001439008">
    <property type="component" value="Unassembled WGS sequence"/>
</dbReference>
<evidence type="ECO:0000259" key="2">
    <source>
        <dbReference type="Pfam" id="PF00888"/>
    </source>
</evidence>
<name>A0ABV2ATM3_9EUKA</name>
<evidence type="ECO:0000256" key="1">
    <source>
        <dbReference type="ARBA" id="ARBA00006019"/>
    </source>
</evidence>
<dbReference type="Pfam" id="PF00888">
    <property type="entry name" value="Cullin"/>
    <property type="match status" value="1"/>
</dbReference>
<reference evidence="3 4" key="1">
    <citation type="journal article" date="2024" name="BMC Biol.">
        <title>Comparative genomics of Ascetosporea gives new insight into the evolutionary basis for animal parasitism in Rhizaria.</title>
        <authorList>
            <person name="Hiltunen Thoren M."/>
            <person name="Onut-Brannstrom I."/>
            <person name="Alfjorden A."/>
            <person name="Peckova H."/>
            <person name="Swords F."/>
            <person name="Hooper C."/>
            <person name="Holzer A.S."/>
            <person name="Bass D."/>
            <person name="Burki F."/>
        </authorList>
    </citation>
    <scope>NUCLEOTIDE SEQUENCE [LARGE SCALE GENOMIC DNA]</scope>
    <source>
        <strain evidence="3">20-A016</strain>
    </source>
</reference>
<sequence length="147" mass="17932">MYNNFIVSVREYCRRIKKSLLEQNDDFLLSYSQNYRKFKLFSYWITKIFAYLNRFYVVHSKKHRLEKICQKIFKINVLEKETSKLVEKITQEIGKMRTEHLSVDSEKIRACFDSFVEIDSSQQLFREKVAKPVLKQTEDFYKQFEKI</sequence>
<proteinExistence type="inferred from homology"/>
<dbReference type="Gene3D" id="1.20.1310.10">
    <property type="entry name" value="Cullin Repeats"/>
    <property type="match status" value="2"/>
</dbReference>
<dbReference type="SUPFAM" id="SSF74788">
    <property type="entry name" value="Cullin repeat-like"/>
    <property type="match status" value="1"/>
</dbReference>
<gene>
    <name evidence="3" type="ORF">MHBO_004271</name>
</gene>
<dbReference type="InterPro" id="IPR016159">
    <property type="entry name" value="Cullin_repeat-like_dom_sf"/>
</dbReference>
<keyword evidence="4" id="KW-1185">Reference proteome</keyword>
<comment type="similarity">
    <text evidence="1">Belongs to the cullin family.</text>
</comment>
<organism evidence="3 4">
    <name type="scientific">Bonamia ostreae</name>
    <dbReference type="NCBI Taxonomy" id="126728"/>
    <lineage>
        <taxon>Eukaryota</taxon>
        <taxon>Sar</taxon>
        <taxon>Rhizaria</taxon>
        <taxon>Endomyxa</taxon>
        <taxon>Ascetosporea</taxon>
        <taxon>Haplosporida</taxon>
        <taxon>Bonamia</taxon>
    </lineage>
</organism>
<evidence type="ECO:0000313" key="4">
    <source>
        <dbReference type="Proteomes" id="UP001439008"/>
    </source>
</evidence>
<dbReference type="InterPro" id="IPR001373">
    <property type="entry name" value="Cullin_N"/>
</dbReference>
<comment type="caution">
    <text evidence="3">The sequence shown here is derived from an EMBL/GenBank/DDBJ whole genome shotgun (WGS) entry which is preliminary data.</text>
</comment>
<protein>
    <recommendedName>
        <fullName evidence="2">Cullin N-terminal domain-containing protein</fullName>
    </recommendedName>
</protein>
<feature type="domain" description="Cullin N-terminal" evidence="2">
    <location>
        <begin position="1"/>
        <end position="143"/>
    </location>
</feature>